<dbReference type="EMBL" id="JARKIE010000023">
    <property type="protein sequence ID" value="KAJ7699256.1"/>
    <property type="molecule type" value="Genomic_DNA"/>
</dbReference>
<comment type="caution">
    <text evidence="1">The sequence shown here is derived from an EMBL/GenBank/DDBJ whole genome shotgun (WGS) entry which is preliminary data.</text>
</comment>
<accession>A0AAD7DTB8</accession>
<keyword evidence="2" id="KW-1185">Reference proteome</keyword>
<name>A0AAD7DTB8_MYCRO</name>
<protein>
    <submittedName>
        <fullName evidence="1">Uncharacterized protein</fullName>
    </submittedName>
</protein>
<evidence type="ECO:0000313" key="1">
    <source>
        <dbReference type="EMBL" id="KAJ7699256.1"/>
    </source>
</evidence>
<organism evidence="1 2">
    <name type="scientific">Mycena rosella</name>
    <name type="common">Pink bonnet</name>
    <name type="synonym">Agaricus rosellus</name>
    <dbReference type="NCBI Taxonomy" id="1033263"/>
    <lineage>
        <taxon>Eukaryota</taxon>
        <taxon>Fungi</taxon>
        <taxon>Dikarya</taxon>
        <taxon>Basidiomycota</taxon>
        <taxon>Agaricomycotina</taxon>
        <taxon>Agaricomycetes</taxon>
        <taxon>Agaricomycetidae</taxon>
        <taxon>Agaricales</taxon>
        <taxon>Marasmiineae</taxon>
        <taxon>Mycenaceae</taxon>
        <taxon>Mycena</taxon>
    </lineage>
</organism>
<proteinExistence type="predicted"/>
<sequence length="80" mass="8968">MTVALWDSLPASTNPQEAQHFKLYKALGKNHPLLPGLEGVMKFMEHYELLASAEKHGVPVRYGQPEDWKDKAEAFGTTKS</sequence>
<dbReference type="Proteomes" id="UP001221757">
    <property type="component" value="Unassembled WGS sequence"/>
</dbReference>
<evidence type="ECO:0000313" key="2">
    <source>
        <dbReference type="Proteomes" id="UP001221757"/>
    </source>
</evidence>
<dbReference type="AlphaFoldDB" id="A0AAD7DTB8"/>
<reference evidence="1" key="1">
    <citation type="submission" date="2023-03" db="EMBL/GenBank/DDBJ databases">
        <title>Massive genome expansion in bonnet fungi (Mycena s.s.) driven by repeated elements and novel gene families across ecological guilds.</title>
        <authorList>
            <consortium name="Lawrence Berkeley National Laboratory"/>
            <person name="Harder C.B."/>
            <person name="Miyauchi S."/>
            <person name="Viragh M."/>
            <person name="Kuo A."/>
            <person name="Thoen E."/>
            <person name="Andreopoulos B."/>
            <person name="Lu D."/>
            <person name="Skrede I."/>
            <person name="Drula E."/>
            <person name="Henrissat B."/>
            <person name="Morin E."/>
            <person name="Kohler A."/>
            <person name="Barry K."/>
            <person name="LaButti K."/>
            <person name="Morin E."/>
            <person name="Salamov A."/>
            <person name="Lipzen A."/>
            <person name="Mereny Z."/>
            <person name="Hegedus B."/>
            <person name="Baldrian P."/>
            <person name="Stursova M."/>
            <person name="Weitz H."/>
            <person name="Taylor A."/>
            <person name="Grigoriev I.V."/>
            <person name="Nagy L.G."/>
            <person name="Martin F."/>
            <person name="Kauserud H."/>
        </authorList>
    </citation>
    <scope>NUCLEOTIDE SEQUENCE</scope>
    <source>
        <strain evidence="1">CBHHK067</strain>
    </source>
</reference>
<gene>
    <name evidence="1" type="ORF">B0H17DRAFT_1196345</name>
</gene>